<dbReference type="SUPFAM" id="SSF57903">
    <property type="entry name" value="FYVE/PHD zinc finger"/>
    <property type="match status" value="1"/>
</dbReference>
<comment type="caution">
    <text evidence="2">The sequence shown here is derived from an EMBL/GenBank/DDBJ whole genome shotgun (WGS) entry which is preliminary data.</text>
</comment>
<evidence type="ECO:0000313" key="3">
    <source>
        <dbReference type="Proteomes" id="UP001148838"/>
    </source>
</evidence>
<evidence type="ECO:0000313" key="2">
    <source>
        <dbReference type="EMBL" id="KAJ4425708.1"/>
    </source>
</evidence>
<name>A0ABQ8RVK4_PERAM</name>
<organism evidence="2 3">
    <name type="scientific">Periplaneta americana</name>
    <name type="common">American cockroach</name>
    <name type="synonym">Blatta americana</name>
    <dbReference type="NCBI Taxonomy" id="6978"/>
    <lineage>
        <taxon>Eukaryota</taxon>
        <taxon>Metazoa</taxon>
        <taxon>Ecdysozoa</taxon>
        <taxon>Arthropoda</taxon>
        <taxon>Hexapoda</taxon>
        <taxon>Insecta</taxon>
        <taxon>Pterygota</taxon>
        <taxon>Neoptera</taxon>
        <taxon>Polyneoptera</taxon>
        <taxon>Dictyoptera</taxon>
        <taxon>Blattodea</taxon>
        <taxon>Blattoidea</taxon>
        <taxon>Blattidae</taxon>
        <taxon>Blattinae</taxon>
        <taxon>Periplaneta</taxon>
    </lineage>
</organism>
<protein>
    <submittedName>
        <fullName evidence="2">Uncharacterized protein</fullName>
    </submittedName>
</protein>
<dbReference type="InterPro" id="IPR011011">
    <property type="entry name" value="Znf_FYVE_PHD"/>
</dbReference>
<evidence type="ECO:0000256" key="1">
    <source>
        <dbReference type="SAM" id="MobiDB-lite"/>
    </source>
</evidence>
<sequence>MTLEAYEFCKKHGIVVVSIPPHTSHRVQPLDGTFFGPLKKAYSRECDLFMKSNFQKMIRPDNIAGLFNKAYSNVATIAKAVSGFRASGKYPLDPNIFCNEDFIGSSISQPDTNQPANTSEPLPNHSKDKKWKREERNKKKVSSQNKVTVAHKTKQKKRYRRNLNKIFDSDSELDEEPVCDDNSDDDIPIESECEQCLICNEFGRDGELWYRCTTCGLWAHSECSGWVDPENYMCDICLKKVNRDNKLSGK</sequence>
<proteinExistence type="predicted"/>
<keyword evidence="3" id="KW-1185">Reference proteome</keyword>
<gene>
    <name evidence="2" type="ORF">ANN_27904</name>
</gene>
<feature type="compositionally biased region" description="Polar residues" evidence="1">
    <location>
        <begin position="108"/>
        <end position="121"/>
    </location>
</feature>
<reference evidence="2 3" key="1">
    <citation type="journal article" date="2022" name="Allergy">
        <title>Genome assembly and annotation of Periplaneta americana reveal a comprehensive cockroach allergen profile.</title>
        <authorList>
            <person name="Wang L."/>
            <person name="Xiong Q."/>
            <person name="Saelim N."/>
            <person name="Wang L."/>
            <person name="Nong W."/>
            <person name="Wan A.T."/>
            <person name="Shi M."/>
            <person name="Liu X."/>
            <person name="Cao Q."/>
            <person name="Hui J.H.L."/>
            <person name="Sookrung N."/>
            <person name="Leung T.F."/>
            <person name="Tungtrongchitr A."/>
            <person name="Tsui S.K.W."/>
        </authorList>
    </citation>
    <scope>NUCLEOTIDE SEQUENCE [LARGE SCALE GENOMIC DNA]</scope>
    <source>
        <strain evidence="2">PWHHKU_190912</strain>
    </source>
</reference>
<accession>A0ABQ8RVK4</accession>
<dbReference type="CDD" id="cd15517">
    <property type="entry name" value="PHD_TCF19_like"/>
    <property type="match status" value="1"/>
</dbReference>
<feature type="region of interest" description="Disordered" evidence="1">
    <location>
        <begin position="108"/>
        <end position="157"/>
    </location>
</feature>
<dbReference type="Proteomes" id="UP001148838">
    <property type="component" value="Unassembled WGS sequence"/>
</dbReference>
<dbReference type="EMBL" id="JAJSOF020000042">
    <property type="protein sequence ID" value="KAJ4425708.1"/>
    <property type="molecule type" value="Genomic_DNA"/>
</dbReference>